<protein>
    <recommendedName>
        <fullName evidence="1">RiboL-PSP-HEPN domain-containing protein</fullName>
    </recommendedName>
</protein>
<proteinExistence type="predicted"/>
<name>A0A7V2T117_LEUMU</name>
<dbReference type="InterPro" id="IPR041519">
    <property type="entry name" value="HEPN_RiboL-PSP"/>
</dbReference>
<organism evidence="2">
    <name type="scientific">Leucothrix mucor</name>
    <dbReference type="NCBI Taxonomy" id="45248"/>
    <lineage>
        <taxon>Bacteria</taxon>
        <taxon>Pseudomonadati</taxon>
        <taxon>Pseudomonadota</taxon>
        <taxon>Gammaproteobacteria</taxon>
        <taxon>Thiotrichales</taxon>
        <taxon>Thiotrichaceae</taxon>
        <taxon>Leucothrix</taxon>
    </lineage>
</organism>
<evidence type="ECO:0000259" key="1">
    <source>
        <dbReference type="Pfam" id="PF18735"/>
    </source>
</evidence>
<gene>
    <name evidence="2" type="ORF">ENJ51_10255</name>
</gene>
<dbReference type="Proteomes" id="UP000885750">
    <property type="component" value="Unassembled WGS sequence"/>
</dbReference>
<accession>A0A7V2T117</accession>
<evidence type="ECO:0000313" key="2">
    <source>
        <dbReference type="EMBL" id="HFC93181.1"/>
    </source>
</evidence>
<dbReference type="Pfam" id="PF18735">
    <property type="entry name" value="HEPN_RiboL-PSP"/>
    <property type="match status" value="1"/>
</dbReference>
<dbReference type="AlphaFoldDB" id="A0A7V2T117"/>
<dbReference type="EMBL" id="DRMS01000386">
    <property type="protein sequence ID" value="HFC93181.1"/>
    <property type="molecule type" value="Genomic_DNA"/>
</dbReference>
<reference evidence="2" key="1">
    <citation type="journal article" date="2020" name="mSystems">
        <title>Genome- and Community-Level Interaction Insights into Carbon Utilization and Element Cycling Functions of Hydrothermarchaeota in Hydrothermal Sediment.</title>
        <authorList>
            <person name="Zhou Z."/>
            <person name="Liu Y."/>
            <person name="Xu W."/>
            <person name="Pan J."/>
            <person name="Luo Z.H."/>
            <person name="Li M."/>
        </authorList>
    </citation>
    <scope>NUCLEOTIDE SEQUENCE [LARGE SCALE GENOMIC DNA]</scope>
    <source>
        <strain evidence="2">HyVt-493</strain>
    </source>
</reference>
<feature type="domain" description="RiboL-PSP-HEPN" evidence="1">
    <location>
        <begin position="9"/>
        <end position="177"/>
    </location>
</feature>
<sequence length="179" mass="20710">MSIVDYLYNEYERIVSFLNENGQPSLASDANKYFKKVILLSSASYFEHEIQDIIVSYVESSTNNNIKVINLLKKKAISSNYHTFFSWGEKNDPNKPGKNANVFFSMFGDDFKVEVQNDIKDNEALDKSIKSFLEIGHLRNILVHSNFAAYNLDNKTPDEIYNLHKQSEMFINFVRTKLS</sequence>
<comment type="caution">
    <text evidence="2">The sequence shown here is derived from an EMBL/GenBank/DDBJ whole genome shotgun (WGS) entry which is preliminary data.</text>
</comment>